<dbReference type="GO" id="GO:0016705">
    <property type="term" value="F:oxidoreductase activity, acting on paired donors, with incorporation or reduction of molecular oxygen"/>
    <property type="evidence" value="ECO:0007669"/>
    <property type="project" value="InterPro"/>
</dbReference>
<proteinExistence type="predicted"/>
<dbReference type="NCBIfam" id="TIGR03620">
    <property type="entry name" value="F420_MSMEG_4141"/>
    <property type="match status" value="1"/>
</dbReference>
<dbReference type="InterPro" id="IPR036661">
    <property type="entry name" value="Luciferase-like_sf"/>
</dbReference>
<evidence type="ECO:0000313" key="4">
    <source>
        <dbReference type="Proteomes" id="UP000094224"/>
    </source>
</evidence>
<name>A0A1E3SP80_9MYCO</name>
<dbReference type="InterPro" id="IPR011251">
    <property type="entry name" value="Luciferase-like_dom"/>
</dbReference>
<dbReference type="STRING" id="243061.AWC25_16600"/>
<dbReference type="Gene3D" id="3.20.20.30">
    <property type="entry name" value="Luciferase-like domain"/>
    <property type="match status" value="1"/>
</dbReference>
<keyword evidence="1" id="KW-0560">Oxidoreductase</keyword>
<dbReference type="PANTHER" id="PTHR43244">
    <property type="match status" value="1"/>
</dbReference>
<feature type="domain" description="Luciferase-like" evidence="2">
    <location>
        <begin position="18"/>
        <end position="262"/>
    </location>
</feature>
<organism evidence="3 4">
    <name type="scientific">Mycobacterium sherrisii</name>
    <dbReference type="NCBI Taxonomy" id="243061"/>
    <lineage>
        <taxon>Bacteria</taxon>
        <taxon>Bacillati</taxon>
        <taxon>Actinomycetota</taxon>
        <taxon>Actinomycetes</taxon>
        <taxon>Mycobacteriales</taxon>
        <taxon>Mycobacteriaceae</taxon>
        <taxon>Mycobacterium</taxon>
        <taxon>Mycobacterium simiae complex</taxon>
    </lineage>
</organism>
<dbReference type="InterPro" id="IPR019922">
    <property type="entry name" value="Lucif-like_OxRdatse_MSMEG_4141"/>
</dbReference>
<accession>A0A1E3SP80</accession>
<evidence type="ECO:0000256" key="1">
    <source>
        <dbReference type="ARBA" id="ARBA00023002"/>
    </source>
</evidence>
<dbReference type="InterPro" id="IPR050564">
    <property type="entry name" value="F420-G6PD/mer"/>
</dbReference>
<sequence length="290" mass="31723">MAGRLGNVGIWSRRLRGRDPQVAVDHAIELDRLGYRALWVPGGIGGPLFSDVDALLAATPTMIVATAVLNTWMHDPYDTAAWVARVRSQHPERLLLGLGASHRAAVETAGQRFIKPLSAVSTYVDRLEGATAPVRREEMLVAALGPKMLELAGTRTAGTHTFLVTPDHSAVARHILGPRSLVIPELKVVLETRAERAREIARHHLLPYLRLPNYTNNLVRLGFCAEDFVDGGSDRLIDAIVAWGPARAVSERVNAHLDAGADHVCLHVIDDRDANRLRDGWQELAQLIAS</sequence>
<dbReference type="AlphaFoldDB" id="A0A1E3SP80"/>
<evidence type="ECO:0000313" key="3">
    <source>
        <dbReference type="EMBL" id="ODR03899.1"/>
    </source>
</evidence>
<dbReference type="EMBL" id="MIHC01000039">
    <property type="protein sequence ID" value="ODR03899.1"/>
    <property type="molecule type" value="Genomic_DNA"/>
</dbReference>
<evidence type="ECO:0000259" key="2">
    <source>
        <dbReference type="Pfam" id="PF00296"/>
    </source>
</evidence>
<gene>
    <name evidence="3" type="ORF">BHQ21_19765</name>
</gene>
<dbReference type="OrthoDB" id="4760590at2"/>
<dbReference type="Pfam" id="PF00296">
    <property type="entry name" value="Bac_luciferase"/>
    <property type="match status" value="1"/>
</dbReference>
<dbReference type="PANTHER" id="PTHR43244:SF1">
    <property type="entry name" value="5,10-METHYLENETETRAHYDROMETHANOPTERIN REDUCTASE"/>
    <property type="match status" value="1"/>
</dbReference>
<dbReference type="Proteomes" id="UP000094224">
    <property type="component" value="Unassembled WGS sequence"/>
</dbReference>
<dbReference type="SUPFAM" id="SSF51679">
    <property type="entry name" value="Bacterial luciferase-like"/>
    <property type="match status" value="1"/>
</dbReference>
<reference evidence="4" key="1">
    <citation type="submission" date="2016-09" db="EMBL/GenBank/DDBJ databases">
        <authorList>
            <person name="Greninger A.L."/>
            <person name="Jerome K.R."/>
            <person name="Mcnair B."/>
            <person name="Wallis C."/>
            <person name="Fang F."/>
        </authorList>
    </citation>
    <scope>NUCLEOTIDE SEQUENCE [LARGE SCALE GENOMIC DNA]</scope>
    <source>
        <strain evidence="4">BC1_M4</strain>
    </source>
</reference>
<keyword evidence="4" id="KW-1185">Reference proteome</keyword>
<comment type="caution">
    <text evidence="3">The sequence shown here is derived from an EMBL/GenBank/DDBJ whole genome shotgun (WGS) entry which is preliminary data.</text>
</comment>
<protein>
    <recommendedName>
        <fullName evidence="2">Luciferase-like domain-containing protein</fullName>
    </recommendedName>
</protein>